<keyword evidence="6" id="KW-0963">Cytoplasm</keyword>
<sequence>MVNINAKIVQELRQKTGVGMMDCKKALQITNGDIEAAIIWLRKKSFGVSVENERITSEGIVSSYVHTGGKVAVLLEVNCETDFVAKTEAFQVLVKDIAMQIAAYSNINYINVEDIPQEIIDKEKAIEVERDDLAKKPDNIKEKIVKGRIEKRLKEMTLMNQPFIRNPKLTVEEHIKQVASVVGENIRVRRFVRFVLGEKID</sequence>
<comment type="function">
    <text evidence="5 6">Associates with the EF-Tu.GDP complex and induces the exchange of GDP to GTP. It remains bound to the aminoacyl-tRNA.EF-Tu.GTP complex up to the GTP hydrolysis stage on the ribosome.</text>
</comment>
<dbReference type="InterPro" id="IPR018101">
    <property type="entry name" value="Transl_elong_Ts_CS"/>
</dbReference>
<accession>A0A1Z4LX74</accession>
<organism evidence="8 9">
    <name type="scientific">Calothrix parasitica NIES-267</name>
    <dbReference type="NCBI Taxonomy" id="1973488"/>
    <lineage>
        <taxon>Bacteria</taxon>
        <taxon>Bacillati</taxon>
        <taxon>Cyanobacteriota</taxon>
        <taxon>Cyanophyceae</taxon>
        <taxon>Nostocales</taxon>
        <taxon>Calotrichaceae</taxon>
        <taxon>Calothrix</taxon>
    </lineage>
</organism>
<feature type="domain" description="Translation elongation factor EFTs/EF1B dimerisation" evidence="7">
    <location>
        <begin position="57"/>
        <end position="198"/>
    </location>
</feature>
<proteinExistence type="inferred from homology"/>
<dbReference type="GO" id="GO:0003746">
    <property type="term" value="F:translation elongation factor activity"/>
    <property type="evidence" value="ECO:0007669"/>
    <property type="project" value="UniProtKB-UniRule"/>
</dbReference>
<evidence type="ECO:0000313" key="9">
    <source>
        <dbReference type="Proteomes" id="UP000218418"/>
    </source>
</evidence>
<comment type="subcellular location">
    <subcellularLocation>
        <location evidence="6">Cytoplasm</location>
    </subcellularLocation>
</comment>
<dbReference type="EMBL" id="AP018227">
    <property type="protein sequence ID" value="BAY85824.1"/>
    <property type="molecule type" value="Genomic_DNA"/>
</dbReference>
<dbReference type="PANTHER" id="PTHR11741">
    <property type="entry name" value="ELONGATION FACTOR TS"/>
    <property type="match status" value="1"/>
</dbReference>
<gene>
    <name evidence="6" type="primary">tsf</name>
    <name evidence="8" type="ORF">NIES267_53260</name>
</gene>
<dbReference type="SUPFAM" id="SSF54713">
    <property type="entry name" value="Elongation factor Ts (EF-Ts), dimerisation domain"/>
    <property type="match status" value="1"/>
</dbReference>
<dbReference type="AlphaFoldDB" id="A0A1Z4LX74"/>
<dbReference type="PROSITE" id="PS01127">
    <property type="entry name" value="EF_TS_2"/>
    <property type="match status" value="1"/>
</dbReference>
<dbReference type="Gene3D" id="1.10.286.20">
    <property type="match status" value="1"/>
</dbReference>
<dbReference type="PROSITE" id="PS01126">
    <property type="entry name" value="EF_TS_1"/>
    <property type="match status" value="1"/>
</dbReference>
<keyword evidence="9" id="KW-1185">Reference proteome</keyword>
<evidence type="ECO:0000256" key="1">
    <source>
        <dbReference type="ARBA" id="ARBA00005532"/>
    </source>
</evidence>
<evidence type="ECO:0000256" key="5">
    <source>
        <dbReference type="ARBA" id="ARBA00025453"/>
    </source>
</evidence>
<keyword evidence="3 6" id="KW-0251">Elongation factor</keyword>
<dbReference type="InterPro" id="IPR009060">
    <property type="entry name" value="UBA-like_sf"/>
</dbReference>
<dbReference type="FunFam" id="1.10.286.20:FF:000001">
    <property type="entry name" value="Elongation factor Ts"/>
    <property type="match status" value="1"/>
</dbReference>
<protein>
    <recommendedName>
        <fullName evidence="2 6">Elongation factor Ts</fullName>
        <shortName evidence="6">EF-Ts</shortName>
    </recommendedName>
</protein>
<feature type="region of interest" description="Involved in Mg(2+) ion dislocation from EF-Tu" evidence="6">
    <location>
        <begin position="81"/>
        <end position="84"/>
    </location>
</feature>
<dbReference type="InterPro" id="IPR001816">
    <property type="entry name" value="Transl_elong_EFTs/EF1B"/>
</dbReference>
<dbReference type="Proteomes" id="UP000218418">
    <property type="component" value="Chromosome"/>
</dbReference>
<dbReference type="OrthoDB" id="9808348at2"/>
<evidence type="ECO:0000259" key="7">
    <source>
        <dbReference type="Pfam" id="PF00889"/>
    </source>
</evidence>
<evidence type="ECO:0000256" key="3">
    <source>
        <dbReference type="ARBA" id="ARBA00022768"/>
    </source>
</evidence>
<dbReference type="Pfam" id="PF00889">
    <property type="entry name" value="EF_TS"/>
    <property type="match status" value="1"/>
</dbReference>
<evidence type="ECO:0000256" key="4">
    <source>
        <dbReference type="ARBA" id="ARBA00022917"/>
    </source>
</evidence>
<dbReference type="InterPro" id="IPR036402">
    <property type="entry name" value="EF-Ts_dimer_sf"/>
</dbReference>
<reference evidence="8 9" key="1">
    <citation type="submission" date="2017-06" db="EMBL/GenBank/DDBJ databases">
        <title>Genome sequencing of cyanobaciteial culture collection at National Institute for Environmental Studies (NIES).</title>
        <authorList>
            <person name="Hirose Y."/>
            <person name="Shimura Y."/>
            <person name="Fujisawa T."/>
            <person name="Nakamura Y."/>
            <person name="Kawachi M."/>
        </authorList>
    </citation>
    <scope>NUCLEOTIDE SEQUENCE [LARGE SCALE GENOMIC DNA]</scope>
    <source>
        <strain evidence="8 9">NIES-267</strain>
    </source>
</reference>
<dbReference type="InterPro" id="IPR014039">
    <property type="entry name" value="Transl_elong_EFTs/EF1B_dimer"/>
</dbReference>
<dbReference type="GO" id="GO:0005737">
    <property type="term" value="C:cytoplasm"/>
    <property type="evidence" value="ECO:0007669"/>
    <property type="project" value="UniProtKB-SubCell"/>
</dbReference>
<name>A0A1Z4LX74_9CYAN</name>
<comment type="similarity">
    <text evidence="1 6">Belongs to the EF-Ts family.</text>
</comment>
<dbReference type="Gene3D" id="1.10.8.10">
    <property type="entry name" value="DNA helicase RuvA subunit, C-terminal domain"/>
    <property type="match status" value="1"/>
</dbReference>
<dbReference type="Gene3D" id="3.30.479.20">
    <property type="entry name" value="Elongation factor Ts, dimerisation domain"/>
    <property type="match status" value="1"/>
</dbReference>
<evidence type="ECO:0000313" key="8">
    <source>
        <dbReference type="EMBL" id="BAY85824.1"/>
    </source>
</evidence>
<dbReference type="CDD" id="cd14275">
    <property type="entry name" value="UBA_EF-Ts"/>
    <property type="match status" value="1"/>
</dbReference>
<dbReference type="HAMAP" id="MF_00050">
    <property type="entry name" value="EF_Ts"/>
    <property type="match status" value="1"/>
</dbReference>
<dbReference type="SUPFAM" id="SSF46934">
    <property type="entry name" value="UBA-like"/>
    <property type="match status" value="1"/>
</dbReference>
<evidence type="ECO:0000256" key="2">
    <source>
        <dbReference type="ARBA" id="ARBA00016956"/>
    </source>
</evidence>
<evidence type="ECO:0000256" key="6">
    <source>
        <dbReference type="HAMAP-Rule" id="MF_00050"/>
    </source>
</evidence>
<dbReference type="PANTHER" id="PTHR11741:SF10">
    <property type="entry name" value="POLYPROTEIN OF EF-TS, CHLOROPLASTIC"/>
    <property type="match status" value="1"/>
</dbReference>
<keyword evidence="4 6" id="KW-0648">Protein biosynthesis</keyword>
<dbReference type="FunFam" id="1.10.8.10:FF:000001">
    <property type="entry name" value="Elongation factor Ts"/>
    <property type="match status" value="1"/>
</dbReference>